<accession>A0ABZ1CJ13</accession>
<dbReference type="Pfam" id="PF09828">
    <property type="entry name" value="ChrB_C"/>
    <property type="match status" value="1"/>
</dbReference>
<dbReference type="RefSeq" id="WP_324779764.1">
    <property type="nucleotide sequence ID" value="NZ_CP141769.1"/>
</dbReference>
<gene>
    <name evidence="3" type="ORF">VA613_14685</name>
</gene>
<organism evidence="3 4">
    <name type="scientific">Thiobacillus sedimenti</name>
    <dbReference type="NCBI Taxonomy" id="3110231"/>
    <lineage>
        <taxon>Bacteria</taxon>
        <taxon>Pseudomonadati</taxon>
        <taxon>Pseudomonadota</taxon>
        <taxon>Betaproteobacteria</taxon>
        <taxon>Nitrosomonadales</taxon>
        <taxon>Thiobacillaceae</taxon>
        <taxon>Thiobacillus</taxon>
    </lineage>
</organism>
<evidence type="ECO:0000259" key="1">
    <source>
        <dbReference type="Pfam" id="PF09828"/>
    </source>
</evidence>
<name>A0ABZ1CJ13_9PROT</name>
<proteinExistence type="predicted"/>
<reference evidence="3 4" key="1">
    <citation type="submission" date="2023-12" db="EMBL/GenBank/DDBJ databases">
        <title>Thiobacillus sedimentum sp. nov., a chemolithoautotrophic sulfur-oxidizing bacterium isolated from freshwater sediment.</title>
        <authorList>
            <person name="Luo J."/>
            <person name="Dai C."/>
        </authorList>
    </citation>
    <scope>NUCLEOTIDE SEQUENCE [LARGE SCALE GENOMIC DNA]</scope>
    <source>
        <strain evidence="3 4">SCUT-2</strain>
    </source>
</reference>
<dbReference type="Pfam" id="PF20229">
    <property type="entry name" value="ChrB_N"/>
    <property type="match status" value="1"/>
</dbReference>
<feature type="domain" description="ChrB C-terminal" evidence="1">
    <location>
        <begin position="182"/>
        <end position="309"/>
    </location>
</feature>
<evidence type="ECO:0000313" key="4">
    <source>
        <dbReference type="Proteomes" id="UP001334732"/>
    </source>
</evidence>
<dbReference type="InterPro" id="IPR046858">
    <property type="entry name" value="ChrB_N"/>
</dbReference>
<evidence type="ECO:0000259" key="2">
    <source>
        <dbReference type="Pfam" id="PF20229"/>
    </source>
</evidence>
<dbReference type="EMBL" id="CP141769">
    <property type="protein sequence ID" value="WRS39231.1"/>
    <property type="molecule type" value="Genomic_DNA"/>
</dbReference>
<dbReference type="InterPro" id="IPR018634">
    <property type="entry name" value="ChrB_C"/>
</dbReference>
<sequence>MTVDYVTWTLIVLTLPTQNATARMRIWRGLKGLGCAALRDGAWLLPETATTRQALDALANETRAAGGTAWLLRLDAEEAQSAAFQGMFDRTAEYAELLADLTRFDPLAENAPTANKTLKALRRRFETLVEQDYFPGAGKLEAEARLQTLEATLAARLSPNEPHFRDGQPERLALGDFQKRTWATRQDMWVDRLASAWLIRRFIDRKARFVWLERVQDCPADVLGFDFDGARFTHVGHRVTFETLLASFGLENDAALMRIGAIVHALDVGGDAPEAAGFEILLKGLKARIQDDDALLKQGGQMLDDLYAVFDNP</sequence>
<feature type="domain" description="ChrB N-terminal" evidence="2">
    <location>
        <begin position="23"/>
        <end position="153"/>
    </location>
</feature>
<evidence type="ECO:0000313" key="3">
    <source>
        <dbReference type="EMBL" id="WRS39231.1"/>
    </source>
</evidence>
<protein>
    <submittedName>
        <fullName evidence="3">Chromate resistance protein ChrB domain-containing protein</fullName>
    </submittedName>
</protein>
<dbReference type="Proteomes" id="UP001334732">
    <property type="component" value="Chromosome"/>
</dbReference>
<keyword evidence="4" id="KW-1185">Reference proteome</keyword>